<organism evidence="1 2">
    <name type="scientific">Trifolium medium</name>
    <dbReference type="NCBI Taxonomy" id="97028"/>
    <lineage>
        <taxon>Eukaryota</taxon>
        <taxon>Viridiplantae</taxon>
        <taxon>Streptophyta</taxon>
        <taxon>Embryophyta</taxon>
        <taxon>Tracheophyta</taxon>
        <taxon>Spermatophyta</taxon>
        <taxon>Magnoliopsida</taxon>
        <taxon>eudicotyledons</taxon>
        <taxon>Gunneridae</taxon>
        <taxon>Pentapetalae</taxon>
        <taxon>rosids</taxon>
        <taxon>fabids</taxon>
        <taxon>Fabales</taxon>
        <taxon>Fabaceae</taxon>
        <taxon>Papilionoideae</taxon>
        <taxon>50 kb inversion clade</taxon>
        <taxon>NPAAA clade</taxon>
        <taxon>Hologalegina</taxon>
        <taxon>IRL clade</taxon>
        <taxon>Trifolieae</taxon>
        <taxon>Trifolium</taxon>
    </lineage>
</organism>
<reference evidence="1 2" key="1">
    <citation type="journal article" date="2018" name="Front. Plant Sci.">
        <title>Red Clover (Trifolium pratense) and Zigzag Clover (T. medium) - A Picture of Genomic Similarities and Differences.</title>
        <authorList>
            <person name="Dluhosova J."/>
            <person name="Istvanek J."/>
            <person name="Nedelnik J."/>
            <person name="Repkova J."/>
        </authorList>
    </citation>
    <scope>NUCLEOTIDE SEQUENCE [LARGE SCALE GENOMIC DNA]</scope>
    <source>
        <strain evidence="2">cv. 10/8</strain>
        <tissue evidence="1">Leaf</tissue>
    </source>
</reference>
<evidence type="ECO:0000313" key="1">
    <source>
        <dbReference type="EMBL" id="MCI34710.1"/>
    </source>
</evidence>
<evidence type="ECO:0000313" key="2">
    <source>
        <dbReference type="Proteomes" id="UP000265520"/>
    </source>
</evidence>
<sequence length="39" mass="4103">MEVAGRTDIPVAEGSHVTSTAHLVVTLQIEGMSGVRHDT</sequence>
<dbReference type="AlphaFoldDB" id="A0A392RG07"/>
<dbReference type="EMBL" id="LXQA010216343">
    <property type="protein sequence ID" value="MCI34710.1"/>
    <property type="molecule type" value="Genomic_DNA"/>
</dbReference>
<proteinExistence type="predicted"/>
<protein>
    <submittedName>
        <fullName evidence="1">Uncharacterized protein</fullName>
    </submittedName>
</protein>
<comment type="caution">
    <text evidence="1">The sequence shown here is derived from an EMBL/GenBank/DDBJ whole genome shotgun (WGS) entry which is preliminary data.</text>
</comment>
<accession>A0A392RG07</accession>
<name>A0A392RG07_9FABA</name>
<dbReference type="Proteomes" id="UP000265520">
    <property type="component" value="Unassembled WGS sequence"/>
</dbReference>
<keyword evidence="2" id="KW-1185">Reference proteome</keyword>